<gene>
    <name evidence="2" type="ORF">AFUS01_LOCUS2536</name>
</gene>
<reference evidence="2" key="1">
    <citation type="submission" date="2021-06" db="EMBL/GenBank/DDBJ databases">
        <authorList>
            <person name="Hodson N. C."/>
            <person name="Mongue J. A."/>
            <person name="Jaron S. K."/>
        </authorList>
    </citation>
    <scope>NUCLEOTIDE SEQUENCE</scope>
</reference>
<dbReference type="AlphaFoldDB" id="A0A8J2J1F6"/>
<evidence type="ECO:0000256" key="1">
    <source>
        <dbReference type="SAM" id="MobiDB-lite"/>
    </source>
</evidence>
<protein>
    <submittedName>
        <fullName evidence="2">Uncharacterized protein</fullName>
    </submittedName>
</protein>
<evidence type="ECO:0000313" key="3">
    <source>
        <dbReference type="Proteomes" id="UP000708208"/>
    </source>
</evidence>
<accession>A0A8J2J1F6</accession>
<feature type="compositionally biased region" description="Basic and acidic residues" evidence="1">
    <location>
        <begin position="73"/>
        <end position="82"/>
    </location>
</feature>
<organism evidence="2 3">
    <name type="scientific">Allacma fusca</name>
    <dbReference type="NCBI Taxonomy" id="39272"/>
    <lineage>
        <taxon>Eukaryota</taxon>
        <taxon>Metazoa</taxon>
        <taxon>Ecdysozoa</taxon>
        <taxon>Arthropoda</taxon>
        <taxon>Hexapoda</taxon>
        <taxon>Collembola</taxon>
        <taxon>Symphypleona</taxon>
        <taxon>Sminthuridae</taxon>
        <taxon>Allacma</taxon>
    </lineage>
</organism>
<keyword evidence="3" id="KW-1185">Reference proteome</keyword>
<proteinExistence type="predicted"/>
<evidence type="ECO:0000313" key="2">
    <source>
        <dbReference type="EMBL" id="CAG7678290.1"/>
    </source>
</evidence>
<feature type="non-terminal residue" evidence="2">
    <location>
        <position position="1"/>
    </location>
</feature>
<comment type="caution">
    <text evidence="2">The sequence shown here is derived from an EMBL/GenBank/DDBJ whole genome shotgun (WGS) entry which is preliminary data.</text>
</comment>
<feature type="region of interest" description="Disordered" evidence="1">
    <location>
        <begin position="69"/>
        <end position="118"/>
    </location>
</feature>
<name>A0A8J2J1F6_9HEXA</name>
<sequence length="118" mass="12490">ISRLPGLSGLVSSMSGLLTTIGSMVSTIGPKLAVTLSGLVRRMDTESMGQLNKIFAVGTPDSVNLPILTETIHQGDRSRRQTESFPGGRQASQTPSGSGREPIRSGKNGKSIQEKIRI</sequence>
<dbReference type="EMBL" id="CAJVCH010014483">
    <property type="protein sequence ID" value="CAG7678290.1"/>
    <property type="molecule type" value="Genomic_DNA"/>
</dbReference>
<dbReference type="Proteomes" id="UP000708208">
    <property type="component" value="Unassembled WGS sequence"/>
</dbReference>